<evidence type="ECO:0000259" key="8">
    <source>
        <dbReference type="PROSITE" id="PS50850"/>
    </source>
</evidence>
<keyword evidence="10" id="KW-1185">Reference proteome</keyword>
<dbReference type="Gene3D" id="1.20.1720.10">
    <property type="entry name" value="Multidrug resistance protein D"/>
    <property type="match status" value="1"/>
</dbReference>
<name>A0A1M6PXN8_9FIRM</name>
<dbReference type="InterPro" id="IPR011701">
    <property type="entry name" value="MFS"/>
</dbReference>
<evidence type="ECO:0000256" key="2">
    <source>
        <dbReference type="ARBA" id="ARBA00022448"/>
    </source>
</evidence>
<feature type="transmembrane region" description="Helical" evidence="7">
    <location>
        <begin position="354"/>
        <end position="371"/>
    </location>
</feature>
<keyword evidence="2" id="KW-0813">Transport</keyword>
<keyword evidence="3" id="KW-1003">Cell membrane</keyword>
<sequence>MQTNQKKTNLTVVTVALGTFMTCFDINAVNVALPLMQTAFHTTIAVVEWVVVAYLLTLCTTQLTFGRISDLYGLKKVYVSGFIGFTVASIFCGLSANIAMLIVFRVLEALSGAMMMASGSAIVTNSVLPENRGKALSITSMAVAVATCAGPSLGGFLASAFGWNSIFFLNIPIGLIGTMLAMRNIQPDAPKAGAKFDSAGSILIMASLTLILLPLDRIGKTNVNSISILISLFLGITLLAVFLIYEKKCSHPILNLNLFKNRVFAVSNFAATFFYMSEFMMVFLAPYYLQQQHRFSASVSGLIMLPMSLMMMAIAPVSGAISDKSDSRLISSAGLGILAAAIFIFSSFRPDTSPILLLLAFAVTGMGAGLFHTPNNSAVMGSAPAQSRGVASATLGTMRNIGMVLGEAISAALLSSRVSYATSAFAAKGVHGTLLQQDAFNYAMRTICIVAACCALAALMLTLFRGKTRRAVG</sequence>
<dbReference type="STRING" id="1121322.SAMN02745136_01782"/>
<evidence type="ECO:0000313" key="9">
    <source>
        <dbReference type="EMBL" id="SHK12709.1"/>
    </source>
</evidence>
<evidence type="ECO:0000256" key="5">
    <source>
        <dbReference type="ARBA" id="ARBA00022989"/>
    </source>
</evidence>
<dbReference type="SUPFAM" id="SSF103473">
    <property type="entry name" value="MFS general substrate transporter"/>
    <property type="match status" value="1"/>
</dbReference>
<accession>A0A1M6PXN8</accession>
<dbReference type="AlphaFoldDB" id="A0A1M6PXN8"/>
<keyword evidence="6 7" id="KW-0472">Membrane</keyword>
<evidence type="ECO:0000256" key="1">
    <source>
        <dbReference type="ARBA" id="ARBA00004651"/>
    </source>
</evidence>
<feature type="transmembrane region" description="Helical" evidence="7">
    <location>
        <begin position="39"/>
        <end position="65"/>
    </location>
</feature>
<dbReference type="InterPro" id="IPR004638">
    <property type="entry name" value="EmrB-like"/>
</dbReference>
<evidence type="ECO:0000256" key="3">
    <source>
        <dbReference type="ARBA" id="ARBA00022475"/>
    </source>
</evidence>
<dbReference type="RefSeq" id="WP_073274922.1">
    <property type="nucleotide sequence ID" value="NZ_FRAC01000009.1"/>
</dbReference>
<dbReference type="Gene3D" id="1.20.1250.20">
    <property type="entry name" value="MFS general substrate transporter like domains"/>
    <property type="match status" value="1"/>
</dbReference>
<dbReference type="NCBIfam" id="TIGR00711">
    <property type="entry name" value="efflux_EmrB"/>
    <property type="match status" value="1"/>
</dbReference>
<dbReference type="Pfam" id="PF07690">
    <property type="entry name" value="MFS_1"/>
    <property type="match status" value="1"/>
</dbReference>
<dbReference type="CDD" id="cd17321">
    <property type="entry name" value="MFS_MMR_MDR_like"/>
    <property type="match status" value="1"/>
</dbReference>
<reference evidence="9 10" key="1">
    <citation type="submission" date="2016-11" db="EMBL/GenBank/DDBJ databases">
        <authorList>
            <person name="Jaros S."/>
            <person name="Januszkiewicz K."/>
            <person name="Wedrychowicz H."/>
        </authorList>
    </citation>
    <scope>NUCLEOTIDE SEQUENCE [LARGE SCALE GENOMIC DNA]</scope>
    <source>
        <strain evidence="9 10">DSM 15929</strain>
    </source>
</reference>
<dbReference type="PROSITE" id="PS50850">
    <property type="entry name" value="MFS"/>
    <property type="match status" value="1"/>
</dbReference>
<feature type="transmembrane region" description="Helical" evidence="7">
    <location>
        <begin position="225"/>
        <end position="245"/>
    </location>
</feature>
<dbReference type="OrthoDB" id="9793283at2"/>
<organism evidence="9 10">
    <name type="scientific">Anaerocolumna jejuensis DSM 15929</name>
    <dbReference type="NCBI Taxonomy" id="1121322"/>
    <lineage>
        <taxon>Bacteria</taxon>
        <taxon>Bacillati</taxon>
        <taxon>Bacillota</taxon>
        <taxon>Clostridia</taxon>
        <taxon>Lachnospirales</taxon>
        <taxon>Lachnospiraceae</taxon>
        <taxon>Anaerocolumna</taxon>
    </lineage>
</organism>
<feature type="transmembrane region" description="Helical" evidence="7">
    <location>
        <begin position="135"/>
        <end position="157"/>
    </location>
</feature>
<protein>
    <submittedName>
        <fullName evidence="9">Drug resistance transporter, EmrB/QacA subfamily</fullName>
    </submittedName>
</protein>
<feature type="transmembrane region" description="Helical" evidence="7">
    <location>
        <begin position="194"/>
        <end position="213"/>
    </location>
</feature>
<feature type="transmembrane region" description="Helical" evidence="7">
    <location>
        <begin position="329"/>
        <end position="348"/>
    </location>
</feature>
<dbReference type="Proteomes" id="UP000184386">
    <property type="component" value="Unassembled WGS sequence"/>
</dbReference>
<evidence type="ECO:0000256" key="4">
    <source>
        <dbReference type="ARBA" id="ARBA00022692"/>
    </source>
</evidence>
<gene>
    <name evidence="9" type="ORF">SAMN02745136_01782</name>
</gene>
<evidence type="ECO:0000256" key="6">
    <source>
        <dbReference type="ARBA" id="ARBA00023136"/>
    </source>
</evidence>
<feature type="domain" description="Major facilitator superfamily (MFS) profile" evidence="8">
    <location>
        <begin position="11"/>
        <end position="469"/>
    </location>
</feature>
<dbReference type="EMBL" id="FRAC01000009">
    <property type="protein sequence ID" value="SHK12709.1"/>
    <property type="molecule type" value="Genomic_DNA"/>
</dbReference>
<dbReference type="PANTHER" id="PTHR42718">
    <property type="entry name" value="MAJOR FACILITATOR SUPERFAMILY MULTIDRUG TRANSPORTER MFSC"/>
    <property type="match status" value="1"/>
</dbReference>
<feature type="transmembrane region" description="Helical" evidence="7">
    <location>
        <begin position="295"/>
        <end position="317"/>
    </location>
</feature>
<dbReference type="GO" id="GO:0005886">
    <property type="term" value="C:plasma membrane"/>
    <property type="evidence" value="ECO:0007669"/>
    <property type="project" value="UniProtKB-SubCell"/>
</dbReference>
<dbReference type="GO" id="GO:0022857">
    <property type="term" value="F:transmembrane transporter activity"/>
    <property type="evidence" value="ECO:0007669"/>
    <property type="project" value="InterPro"/>
</dbReference>
<dbReference type="InterPro" id="IPR036259">
    <property type="entry name" value="MFS_trans_sf"/>
</dbReference>
<proteinExistence type="predicted"/>
<feature type="transmembrane region" description="Helical" evidence="7">
    <location>
        <begin position="163"/>
        <end position="182"/>
    </location>
</feature>
<dbReference type="PANTHER" id="PTHR42718:SF46">
    <property type="entry name" value="BLR6921 PROTEIN"/>
    <property type="match status" value="1"/>
</dbReference>
<feature type="transmembrane region" description="Helical" evidence="7">
    <location>
        <begin position="266"/>
        <end position="289"/>
    </location>
</feature>
<evidence type="ECO:0000256" key="7">
    <source>
        <dbReference type="SAM" id="Phobius"/>
    </source>
</evidence>
<evidence type="ECO:0000313" key="10">
    <source>
        <dbReference type="Proteomes" id="UP000184386"/>
    </source>
</evidence>
<keyword evidence="4 7" id="KW-0812">Transmembrane</keyword>
<feature type="transmembrane region" description="Helical" evidence="7">
    <location>
        <begin position="77"/>
        <end position="103"/>
    </location>
</feature>
<comment type="subcellular location">
    <subcellularLocation>
        <location evidence="1">Cell membrane</location>
        <topology evidence="1">Multi-pass membrane protein</topology>
    </subcellularLocation>
</comment>
<dbReference type="InterPro" id="IPR020846">
    <property type="entry name" value="MFS_dom"/>
</dbReference>
<keyword evidence="5 7" id="KW-1133">Transmembrane helix</keyword>
<feature type="transmembrane region" description="Helical" evidence="7">
    <location>
        <begin position="12"/>
        <end position="33"/>
    </location>
</feature>
<feature type="transmembrane region" description="Helical" evidence="7">
    <location>
        <begin position="442"/>
        <end position="464"/>
    </location>
</feature>